<dbReference type="Pfam" id="PF00722">
    <property type="entry name" value="Glyco_hydro_16"/>
    <property type="match status" value="1"/>
</dbReference>
<dbReference type="GO" id="GO:0005975">
    <property type="term" value="P:carbohydrate metabolic process"/>
    <property type="evidence" value="ECO:0007669"/>
    <property type="project" value="InterPro"/>
</dbReference>
<dbReference type="CDD" id="cd08023">
    <property type="entry name" value="GH16_laminarinase_like"/>
    <property type="match status" value="1"/>
</dbReference>
<evidence type="ECO:0000259" key="2">
    <source>
        <dbReference type="PROSITE" id="PS51762"/>
    </source>
</evidence>
<comment type="caution">
    <text evidence="3">The sequence shown here is derived from an EMBL/GenBank/DDBJ whole genome shotgun (WGS) entry which is preliminary data.</text>
</comment>
<dbReference type="PANTHER" id="PTHR10963">
    <property type="entry name" value="GLYCOSYL HYDROLASE-RELATED"/>
    <property type="match status" value="1"/>
</dbReference>
<feature type="domain" description="GH16" evidence="2">
    <location>
        <begin position="32"/>
        <end position="279"/>
    </location>
</feature>
<dbReference type="InterPro" id="IPR000757">
    <property type="entry name" value="Beta-glucanase-like"/>
</dbReference>
<dbReference type="PROSITE" id="PS51762">
    <property type="entry name" value="GH16_2"/>
    <property type="match status" value="1"/>
</dbReference>
<dbReference type="InterPro" id="IPR050546">
    <property type="entry name" value="Glycosyl_Hydrlase_16"/>
</dbReference>
<comment type="similarity">
    <text evidence="1">Belongs to the glycosyl hydrolase 16 family.</text>
</comment>
<evidence type="ECO:0000256" key="1">
    <source>
        <dbReference type="ARBA" id="ARBA00006865"/>
    </source>
</evidence>
<name>A0A425Y4G1_9BACT</name>
<accession>A0A425Y4G1</accession>
<dbReference type="SUPFAM" id="SSF49899">
    <property type="entry name" value="Concanavalin A-like lectins/glucanases"/>
    <property type="match status" value="1"/>
</dbReference>
<sequence>MQLKNTIILLGMIFLFASCKGKKSESKTKNINSSQTDYYQLVWSDEFDYTGLPDSTKWVYDTEGNADGWGNHEAQHYTKANKENAWVENGILNITALKEQKEGKEYTSARLNSKVSWLQGKIEVNAKLPKGRGTWSAIWMMPEGWSYKDGDWPNIGEIDIMEHVGHNLGTIHASAHSKDYQWQTNTQQTDTIQIAEVSEKFHSYILEWSPELMKAYVDDKLYFEYKNEGLGKSKWPYIKPFYLIMNLAVGGAWGNVQGIDENAFPQSMQVDYVRIYQKK</sequence>
<dbReference type="EMBL" id="QQWG01000004">
    <property type="protein sequence ID" value="RRG23031.1"/>
    <property type="molecule type" value="Genomic_DNA"/>
</dbReference>
<dbReference type="InterPro" id="IPR013320">
    <property type="entry name" value="ConA-like_dom_sf"/>
</dbReference>
<evidence type="ECO:0000313" key="3">
    <source>
        <dbReference type="EMBL" id="RRG23031.1"/>
    </source>
</evidence>
<dbReference type="GO" id="GO:0004553">
    <property type="term" value="F:hydrolase activity, hydrolyzing O-glycosyl compounds"/>
    <property type="evidence" value="ECO:0007669"/>
    <property type="project" value="InterPro"/>
</dbReference>
<dbReference type="PANTHER" id="PTHR10963:SF55">
    <property type="entry name" value="GLYCOSIDE HYDROLASE FAMILY 16 PROTEIN"/>
    <property type="match status" value="1"/>
</dbReference>
<dbReference type="AlphaFoldDB" id="A0A425Y4G1"/>
<dbReference type="PROSITE" id="PS51257">
    <property type="entry name" value="PROKAR_LIPOPROTEIN"/>
    <property type="match status" value="1"/>
</dbReference>
<proteinExistence type="inferred from homology"/>
<reference evidence="3 4" key="1">
    <citation type="submission" date="2018-07" db="EMBL/GenBank/DDBJ databases">
        <title>Draft genome sequence of Ancylomarina sp. M1P.</title>
        <authorList>
            <person name="Yadav S."/>
            <person name="Villanueva L."/>
            <person name="Damste J.S.S."/>
        </authorList>
    </citation>
    <scope>NUCLEOTIDE SEQUENCE [LARGE SCALE GENOMIC DNA]</scope>
    <source>
        <strain evidence="3 4">M1P</strain>
    </source>
</reference>
<dbReference type="RefSeq" id="WP_125030031.1">
    <property type="nucleotide sequence ID" value="NZ_JAPXVP010000004.1"/>
</dbReference>
<dbReference type="Gene3D" id="2.60.120.200">
    <property type="match status" value="1"/>
</dbReference>
<dbReference type="OrthoDB" id="9809583at2"/>
<gene>
    <name evidence="3" type="ORF">DWB61_06235</name>
</gene>
<keyword evidence="4" id="KW-1185">Reference proteome</keyword>
<dbReference type="Proteomes" id="UP000285794">
    <property type="component" value="Unassembled WGS sequence"/>
</dbReference>
<organism evidence="3 4">
    <name type="scientific">Ancylomarina euxinus</name>
    <dbReference type="NCBI Taxonomy" id="2283627"/>
    <lineage>
        <taxon>Bacteria</taxon>
        <taxon>Pseudomonadati</taxon>
        <taxon>Bacteroidota</taxon>
        <taxon>Bacteroidia</taxon>
        <taxon>Marinilabiliales</taxon>
        <taxon>Marinifilaceae</taxon>
        <taxon>Ancylomarina</taxon>
    </lineage>
</organism>
<keyword evidence="3" id="KW-0378">Hydrolase</keyword>
<evidence type="ECO:0000313" key="4">
    <source>
        <dbReference type="Proteomes" id="UP000285794"/>
    </source>
</evidence>
<protein>
    <submittedName>
        <fullName evidence="3">Glycoside hydrolase family 16 protein</fullName>
    </submittedName>
</protein>